<protein>
    <submittedName>
        <fullName evidence="2">Uncharacterized protein</fullName>
    </submittedName>
</protein>
<accession>A0AAT9LFK7</accession>
<feature type="transmembrane region" description="Helical" evidence="1">
    <location>
        <begin position="6"/>
        <end position="28"/>
    </location>
</feature>
<keyword evidence="1" id="KW-0472">Membrane</keyword>
<dbReference type="EMBL" id="CP062796">
    <property type="protein sequence ID" value="QUL99449.1"/>
    <property type="molecule type" value="Genomic_DNA"/>
</dbReference>
<organism evidence="2">
    <name type="scientific">Candidatus Fermentithermobacillus carboniphilus</name>
    <dbReference type="NCBI Taxonomy" id="3085328"/>
    <lineage>
        <taxon>Bacteria</taxon>
        <taxon>Bacillati</taxon>
        <taxon>Bacillota</taxon>
        <taxon>Candidatus Fermentithermobacillia</taxon>
        <taxon>Candidatus Fermentithermobacillales</taxon>
        <taxon>Candidatus Fermentithermobacillaceae</taxon>
        <taxon>Candidatus Fermentithermobacillus</taxon>
    </lineage>
</organism>
<evidence type="ECO:0000256" key="1">
    <source>
        <dbReference type="SAM" id="Phobius"/>
    </source>
</evidence>
<proteinExistence type="predicted"/>
<gene>
    <name evidence="2" type="ORF">IMF26_05255</name>
</gene>
<dbReference type="AlphaFoldDB" id="A0AAT9LFK7"/>
<reference evidence="2" key="2">
    <citation type="journal article" date="2023" name="Biology">
        <title>Prokaryotic Life Associated with Coal-Fire Gas Vents Revealed by Metagenomics.</title>
        <authorList>
            <person name="Kadnikov V.V."/>
            <person name="Mardanov A.V."/>
            <person name="Beletsky A.V."/>
            <person name="Karnachuk O.V."/>
            <person name="Ravin N.V."/>
        </authorList>
    </citation>
    <scope>NUCLEOTIDE SEQUENCE</scope>
    <source>
        <strain evidence="2">Bu02</strain>
    </source>
</reference>
<evidence type="ECO:0000313" key="2">
    <source>
        <dbReference type="EMBL" id="QUL99449.1"/>
    </source>
</evidence>
<dbReference type="KEGG" id="fcz:IMF26_05255"/>
<reference evidence="2" key="1">
    <citation type="submission" date="2020-10" db="EMBL/GenBank/DDBJ databases">
        <authorList>
            <person name="Kadnikov V."/>
            <person name="Beletsky A.V."/>
            <person name="Mardanov A.V."/>
            <person name="Karnachuk O.V."/>
            <person name="Ravin N.V."/>
        </authorList>
    </citation>
    <scope>NUCLEOTIDE SEQUENCE</scope>
    <source>
        <strain evidence="2">Bu02</strain>
    </source>
</reference>
<keyword evidence="1" id="KW-1133">Transmembrane helix</keyword>
<feature type="transmembrane region" description="Helical" evidence="1">
    <location>
        <begin position="49"/>
        <end position="69"/>
    </location>
</feature>
<sequence>MQMKELLASDLATKVLSIGITAVAWGFFEGFKYVVISDKINKRYPPKNLWLNPGAIACGLFCLLIHGLVGATPDALVEAVTVFIM</sequence>
<name>A0AAT9LFK7_9FIRM</name>
<keyword evidence="1" id="KW-0812">Transmembrane</keyword>